<dbReference type="InterPro" id="IPR000522">
    <property type="entry name" value="ABC_transptr_permease_BtuC"/>
</dbReference>
<name>A0A2T2YDU9_9BACT</name>
<keyword evidence="3" id="KW-0813">Transport</keyword>
<feature type="transmembrane region" description="Helical" evidence="8">
    <location>
        <begin position="281"/>
        <end position="303"/>
    </location>
</feature>
<keyword evidence="4" id="KW-1003">Cell membrane</keyword>
<dbReference type="Pfam" id="PF01032">
    <property type="entry name" value="FecCD"/>
    <property type="match status" value="1"/>
</dbReference>
<comment type="caution">
    <text evidence="9">The sequence shown here is derived from an EMBL/GenBank/DDBJ whole genome shotgun (WGS) entry which is preliminary data.</text>
</comment>
<keyword evidence="5 8" id="KW-0812">Transmembrane</keyword>
<evidence type="ECO:0000256" key="1">
    <source>
        <dbReference type="ARBA" id="ARBA00004651"/>
    </source>
</evidence>
<organism evidence="9 10">
    <name type="scientific">Adhaeribacter arboris</name>
    <dbReference type="NCBI Taxonomy" id="2072846"/>
    <lineage>
        <taxon>Bacteria</taxon>
        <taxon>Pseudomonadati</taxon>
        <taxon>Bacteroidota</taxon>
        <taxon>Cytophagia</taxon>
        <taxon>Cytophagales</taxon>
        <taxon>Hymenobacteraceae</taxon>
        <taxon>Adhaeribacter</taxon>
    </lineage>
</organism>
<evidence type="ECO:0000256" key="5">
    <source>
        <dbReference type="ARBA" id="ARBA00022692"/>
    </source>
</evidence>
<dbReference type="Proteomes" id="UP000240357">
    <property type="component" value="Unassembled WGS sequence"/>
</dbReference>
<evidence type="ECO:0000313" key="10">
    <source>
        <dbReference type="Proteomes" id="UP000240357"/>
    </source>
</evidence>
<sequence length="335" mass="35966">MTKNLIIYFLLLVLLLLILGLGLLVGSFETSLTDVQEAILAYEPTNATHFAIVQLRLPRLILALLVGSSLSFCGYLMQAMVNNPLADPYILGTASGASLGASLSISGILATTWGVIYLPPFFALAGAFGVTVLVIALGYRKGQIIPAQLLLAGIAVSSLLTALVSLFTFLSGSESNIKSILFWSMGDFGRANWNFLLYPATALSLALLLFRFQVKELNALLLGSDRAHALGVHVVRTRWLILITVAVLCGFSVSLAGSVGFVGIIIPHVTRALMGITSKNNLLVCAWLGGVFMIGCDILSRFIYPPAGLPIGIITSFFGVPFFVYLLLKKQYQFS</sequence>
<dbReference type="PANTHER" id="PTHR30472:SF25">
    <property type="entry name" value="ABC TRANSPORTER PERMEASE PROTEIN MJ0876-RELATED"/>
    <property type="match status" value="1"/>
</dbReference>
<evidence type="ECO:0000256" key="2">
    <source>
        <dbReference type="ARBA" id="ARBA00007935"/>
    </source>
</evidence>
<keyword evidence="10" id="KW-1185">Reference proteome</keyword>
<proteinExistence type="inferred from homology"/>
<feature type="transmembrane region" description="Helical" evidence="8">
    <location>
        <begin position="89"/>
        <end position="110"/>
    </location>
</feature>
<feature type="transmembrane region" description="Helical" evidence="8">
    <location>
        <begin position="191"/>
        <end position="210"/>
    </location>
</feature>
<feature type="transmembrane region" description="Helical" evidence="8">
    <location>
        <begin position="57"/>
        <end position="77"/>
    </location>
</feature>
<gene>
    <name evidence="9" type="ORF">AHMF7605_08935</name>
</gene>
<reference evidence="9 10" key="1">
    <citation type="submission" date="2018-03" db="EMBL/GenBank/DDBJ databases">
        <title>Adhaeribacter sp. HMF7605 Genome sequencing and assembly.</title>
        <authorList>
            <person name="Kang H."/>
            <person name="Kang J."/>
            <person name="Cha I."/>
            <person name="Kim H."/>
            <person name="Joh K."/>
        </authorList>
    </citation>
    <scope>NUCLEOTIDE SEQUENCE [LARGE SCALE GENOMIC DNA]</scope>
    <source>
        <strain evidence="9 10">HMF7605</strain>
    </source>
</reference>
<feature type="transmembrane region" description="Helical" evidence="8">
    <location>
        <begin position="149"/>
        <end position="171"/>
    </location>
</feature>
<dbReference type="EMBL" id="PYFT01000001">
    <property type="protein sequence ID" value="PSR53638.1"/>
    <property type="molecule type" value="Genomic_DNA"/>
</dbReference>
<dbReference type="GO" id="GO:0005886">
    <property type="term" value="C:plasma membrane"/>
    <property type="evidence" value="ECO:0007669"/>
    <property type="project" value="UniProtKB-SubCell"/>
</dbReference>
<feature type="transmembrane region" description="Helical" evidence="8">
    <location>
        <begin position="309"/>
        <end position="328"/>
    </location>
</feature>
<dbReference type="SUPFAM" id="SSF81345">
    <property type="entry name" value="ABC transporter involved in vitamin B12 uptake, BtuC"/>
    <property type="match status" value="1"/>
</dbReference>
<accession>A0A2T2YDU9</accession>
<comment type="similarity">
    <text evidence="2">Belongs to the binding-protein-dependent transport system permease family. FecCD subfamily.</text>
</comment>
<feature type="transmembrane region" description="Helical" evidence="8">
    <location>
        <begin position="241"/>
        <end position="269"/>
    </location>
</feature>
<dbReference type="InterPro" id="IPR037294">
    <property type="entry name" value="ABC_BtuC-like"/>
</dbReference>
<feature type="transmembrane region" description="Helical" evidence="8">
    <location>
        <begin position="116"/>
        <end position="137"/>
    </location>
</feature>
<comment type="subcellular location">
    <subcellularLocation>
        <location evidence="1">Cell membrane</location>
        <topology evidence="1">Multi-pass membrane protein</topology>
    </subcellularLocation>
</comment>
<dbReference type="RefSeq" id="WP_106928463.1">
    <property type="nucleotide sequence ID" value="NZ_PYFT01000001.1"/>
</dbReference>
<dbReference type="OrthoDB" id="9811721at2"/>
<evidence type="ECO:0000256" key="4">
    <source>
        <dbReference type="ARBA" id="ARBA00022475"/>
    </source>
</evidence>
<dbReference type="FunFam" id="1.10.3470.10:FF:000001">
    <property type="entry name" value="Vitamin B12 ABC transporter permease BtuC"/>
    <property type="match status" value="1"/>
</dbReference>
<evidence type="ECO:0000256" key="8">
    <source>
        <dbReference type="SAM" id="Phobius"/>
    </source>
</evidence>
<dbReference type="AlphaFoldDB" id="A0A2T2YDU9"/>
<dbReference type="Gene3D" id="1.10.3470.10">
    <property type="entry name" value="ABC transporter involved in vitamin B12 uptake, BtuC"/>
    <property type="match status" value="1"/>
</dbReference>
<dbReference type="GO" id="GO:0033214">
    <property type="term" value="P:siderophore-iron import into cell"/>
    <property type="evidence" value="ECO:0007669"/>
    <property type="project" value="TreeGrafter"/>
</dbReference>
<keyword evidence="6 8" id="KW-1133">Transmembrane helix</keyword>
<evidence type="ECO:0000256" key="3">
    <source>
        <dbReference type="ARBA" id="ARBA00022448"/>
    </source>
</evidence>
<evidence type="ECO:0000256" key="6">
    <source>
        <dbReference type="ARBA" id="ARBA00022989"/>
    </source>
</evidence>
<dbReference type="PANTHER" id="PTHR30472">
    <property type="entry name" value="FERRIC ENTEROBACTIN TRANSPORT SYSTEM PERMEASE PROTEIN"/>
    <property type="match status" value="1"/>
</dbReference>
<evidence type="ECO:0000313" key="9">
    <source>
        <dbReference type="EMBL" id="PSR53638.1"/>
    </source>
</evidence>
<evidence type="ECO:0000256" key="7">
    <source>
        <dbReference type="ARBA" id="ARBA00023136"/>
    </source>
</evidence>
<dbReference type="CDD" id="cd06550">
    <property type="entry name" value="TM_ABC_iron-siderophores_like"/>
    <property type="match status" value="1"/>
</dbReference>
<keyword evidence="7 8" id="KW-0472">Membrane</keyword>
<protein>
    <submittedName>
        <fullName evidence="9">Iron ABC transporter permease</fullName>
    </submittedName>
</protein>
<dbReference type="GO" id="GO:0022857">
    <property type="term" value="F:transmembrane transporter activity"/>
    <property type="evidence" value="ECO:0007669"/>
    <property type="project" value="InterPro"/>
</dbReference>